<protein>
    <submittedName>
        <fullName evidence="4">Uncharacterized protein</fullName>
    </submittedName>
</protein>
<keyword evidence="1" id="KW-0175">Coiled coil</keyword>
<dbReference type="WBParaSite" id="GPLIN_000233100">
    <property type="protein sequence ID" value="GPLIN_000233100"/>
    <property type="gene ID" value="GPLIN_000233100"/>
</dbReference>
<dbReference type="Proteomes" id="UP000050741">
    <property type="component" value="Unassembled WGS sequence"/>
</dbReference>
<evidence type="ECO:0000313" key="3">
    <source>
        <dbReference type="Proteomes" id="UP000050741"/>
    </source>
</evidence>
<dbReference type="AlphaFoldDB" id="A0A183BNZ5"/>
<reference evidence="3" key="1">
    <citation type="submission" date="2013-12" db="EMBL/GenBank/DDBJ databases">
        <authorList>
            <person name="Aslett M."/>
        </authorList>
    </citation>
    <scope>NUCLEOTIDE SEQUENCE [LARGE SCALE GENOMIC DNA]</scope>
    <source>
        <strain evidence="3">Lindley</strain>
    </source>
</reference>
<reference evidence="4" key="3">
    <citation type="submission" date="2016-06" db="UniProtKB">
        <authorList>
            <consortium name="WormBaseParasite"/>
        </authorList>
    </citation>
    <scope>IDENTIFICATION</scope>
</reference>
<organism evidence="3 4">
    <name type="scientific">Globodera pallida</name>
    <name type="common">Potato cyst nematode worm</name>
    <name type="synonym">Heterodera pallida</name>
    <dbReference type="NCBI Taxonomy" id="36090"/>
    <lineage>
        <taxon>Eukaryota</taxon>
        <taxon>Metazoa</taxon>
        <taxon>Ecdysozoa</taxon>
        <taxon>Nematoda</taxon>
        <taxon>Chromadorea</taxon>
        <taxon>Rhabditida</taxon>
        <taxon>Tylenchina</taxon>
        <taxon>Tylenchomorpha</taxon>
        <taxon>Tylenchoidea</taxon>
        <taxon>Heteroderidae</taxon>
        <taxon>Heteroderinae</taxon>
        <taxon>Globodera</taxon>
    </lineage>
</organism>
<sequence>MMSSATSSSSSFYIVLPSNTNVDGNRTNSYRVHLPRKLQFNSQWSVGLAVLVYPHSWPTLGTSEPQFVRVEWQTGEHVHIPVPAGSVSNPQELLESLHRTLGEGSERLASELRTLQNEYHRLQALAEQKAEAEAQRLLLSLTPDKAETKPQQPAVTNASAPRAQKTQSSSSGNISSSRQAETTSTTPLNTSVVGATTTTPPVGKEKEELANLQNTKRLLLYRQVYPGVLKGLCAEQLSERDRALLDVHLPLGLELWIHSYRKARMACVFNFDESRQRFRLKLDKRRIRVVELSTQLAYILGFSTPTLTEPVNLSQYPPDMKGGVSTFYVYAPGLIEPVIIGDCVAPVLRVVNIRGAADEMVEECYNAVQYHKLVVKEISEIFIEIRTSSGQLMPFQYGTCTLTLHFKKIPYF</sequence>
<keyword evidence="3" id="KW-1185">Reference proteome</keyword>
<reference evidence="3" key="2">
    <citation type="submission" date="2014-05" db="EMBL/GenBank/DDBJ databases">
        <title>The genome and life-stage specific transcriptomes of Globodera pallida elucidate key aspects of plant parasitism by a cyst nematode.</title>
        <authorList>
            <person name="Cotton J.A."/>
            <person name="Lilley C.J."/>
            <person name="Jones L.M."/>
            <person name="Kikuchi T."/>
            <person name="Reid A.J."/>
            <person name="Thorpe P."/>
            <person name="Tsai I.J."/>
            <person name="Beasley H."/>
            <person name="Blok V."/>
            <person name="Cock P.J.A."/>
            <person name="Van den Akker S.E."/>
            <person name="Holroyd N."/>
            <person name="Hunt M."/>
            <person name="Mantelin S."/>
            <person name="Naghra H."/>
            <person name="Pain A."/>
            <person name="Palomares-Rius J.E."/>
            <person name="Zarowiecki M."/>
            <person name="Berriman M."/>
            <person name="Jones J.T."/>
            <person name="Urwin P.E."/>
        </authorList>
    </citation>
    <scope>NUCLEOTIDE SEQUENCE [LARGE SCALE GENOMIC DNA]</scope>
    <source>
        <strain evidence="3">Lindley</strain>
    </source>
</reference>
<evidence type="ECO:0000256" key="2">
    <source>
        <dbReference type="SAM" id="MobiDB-lite"/>
    </source>
</evidence>
<feature type="coiled-coil region" evidence="1">
    <location>
        <begin position="105"/>
        <end position="135"/>
    </location>
</feature>
<proteinExistence type="predicted"/>
<name>A0A183BNZ5_GLOPA</name>
<feature type="region of interest" description="Disordered" evidence="2">
    <location>
        <begin position="143"/>
        <end position="206"/>
    </location>
</feature>
<feature type="compositionally biased region" description="Low complexity" evidence="2">
    <location>
        <begin position="168"/>
        <end position="177"/>
    </location>
</feature>
<accession>A0A183BNZ5</accession>
<evidence type="ECO:0000313" key="4">
    <source>
        <dbReference type="WBParaSite" id="GPLIN_000233100"/>
    </source>
</evidence>
<evidence type="ECO:0000256" key="1">
    <source>
        <dbReference type="SAM" id="Coils"/>
    </source>
</evidence>
<feature type="compositionally biased region" description="Polar residues" evidence="2">
    <location>
        <begin position="178"/>
        <end position="195"/>
    </location>
</feature>
<feature type="compositionally biased region" description="Polar residues" evidence="2">
    <location>
        <begin position="149"/>
        <end position="167"/>
    </location>
</feature>